<comment type="caution">
    <text evidence="2">The sequence shown here is derived from an EMBL/GenBank/DDBJ whole genome shotgun (WGS) entry which is preliminary data.</text>
</comment>
<feature type="signal peptide" evidence="1">
    <location>
        <begin position="1"/>
        <end position="15"/>
    </location>
</feature>
<reference evidence="2" key="1">
    <citation type="submission" date="2021-09" db="EMBL/GenBank/DDBJ databases">
        <authorList>
            <consortium name="AG Swart"/>
            <person name="Singh M."/>
            <person name="Singh A."/>
            <person name="Seah K."/>
            <person name="Emmerich C."/>
        </authorList>
    </citation>
    <scope>NUCLEOTIDE SEQUENCE</scope>
    <source>
        <strain evidence="2">ATCC30299</strain>
    </source>
</reference>
<feature type="chain" id="PRO_5043953244" description="FZ domain-containing protein" evidence="1">
    <location>
        <begin position="16"/>
        <end position="146"/>
    </location>
</feature>
<evidence type="ECO:0000313" key="2">
    <source>
        <dbReference type="EMBL" id="CAG9331138.1"/>
    </source>
</evidence>
<dbReference type="Proteomes" id="UP001162131">
    <property type="component" value="Unassembled WGS sequence"/>
</dbReference>
<keyword evidence="3" id="KW-1185">Reference proteome</keyword>
<dbReference type="AlphaFoldDB" id="A0AAU9K678"/>
<dbReference type="SUPFAM" id="SSF63501">
    <property type="entry name" value="Frizzled cysteine-rich domain"/>
    <property type="match status" value="1"/>
</dbReference>
<dbReference type="Gene3D" id="1.10.2000.10">
    <property type="entry name" value="Frizzled cysteine-rich domain"/>
    <property type="match status" value="1"/>
</dbReference>
<evidence type="ECO:0000313" key="3">
    <source>
        <dbReference type="Proteomes" id="UP001162131"/>
    </source>
</evidence>
<evidence type="ECO:0008006" key="4">
    <source>
        <dbReference type="Google" id="ProtNLM"/>
    </source>
</evidence>
<protein>
    <recommendedName>
        <fullName evidence="4">FZ domain-containing protein</fullName>
    </recommendedName>
</protein>
<dbReference type="EMBL" id="CAJZBQ010000053">
    <property type="protein sequence ID" value="CAG9331138.1"/>
    <property type="molecule type" value="Genomic_DNA"/>
</dbReference>
<name>A0AAU9K678_9CILI</name>
<evidence type="ECO:0000256" key="1">
    <source>
        <dbReference type="SAM" id="SignalP"/>
    </source>
</evidence>
<dbReference type="InterPro" id="IPR036790">
    <property type="entry name" value="Frizzled_dom_sf"/>
</dbReference>
<keyword evidence="1" id="KW-0732">Signal</keyword>
<proteinExistence type="predicted"/>
<sequence>MKLIIPLLVFEALSACVDYPSSDPPLYCDSVVTWPVSDTIANNVFEQNRYAMELYRNLKQRYLDLSTKDPTLDCLAVAYQFYCSHAFPYCTDTEPTRGVCHFLCAIWKDRCPKEPHAFFCSNNETSHCSNAVSLMSSLLLIYLSFI</sequence>
<gene>
    <name evidence="2" type="ORF">BSTOLATCC_MIC53217</name>
</gene>
<accession>A0AAU9K678</accession>
<organism evidence="2 3">
    <name type="scientific">Blepharisma stoltei</name>
    <dbReference type="NCBI Taxonomy" id="1481888"/>
    <lineage>
        <taxon>Eukaryota</taxon>
        <taxon>Sar</taxon>
        <taxon>Alveolata</taxon>
        <taxon>Ciliophora</taxon>
        <taxon>Postciliodesmatophora</taxon>
        <taxon>Heterotrichea</taxon>
        <taxon>Heterotrichida</taxon>
        <taxon>Blepharismidae</taxon>
        <taxon>Blepharisma</taxon>
    </lineage>
</organism>